<dbReference type="EMBL" id="LAVV01011275">
    <property type="protein sequence ID" value="KNZ47970.1"/>
    <property type="molecule type" value="Genomic_DNA"/>
</dbReference>
<dbReference type="AlphaFoldDB" id="A0A0L6UJJ2"/>
<reference evidence="1 2" key="1">
    <citation type="submission" date="2015-08" db="EMBL/GenBank/DDBJ databases">
        <title>Next Generation Sequencing and Analysis of the Genome of Puccinia sorghi L Schw, the Causal Agent of Maize Common Rust.</title>
        <authorList>
            <person name="Rochi L."/>
            <person name="Burguener G."/>
            <person name="Darino M."/>
            <person name="Turjanski A."/>
            <person name="Kreff E."/>
            <person name="Dieguez M.J."/>
            <person name="Sacco F."/>
        </authorList>
    </citation>
    <scope>NUCLEOTIDE SEQUENCE [LARGE SCALE GENOMIC DNA]</scope>
    <source>
        <strain evidence="1 2">RO10H11247</strain>
    </source>
</reference>
<dbReference type="STRING" id="27349.A0A0L6UJJ2"/>
<gene>
    <name evidence="1" type="ORF">VP01_5g7</name>
</gene>
<dbReference type="OrthoDB" id="2498885at2759"/>
<evidence type="ECO:0000313" key="1">
    <source>
        <dbReference type="EMBL" id="KNZ47970.1"/>
    </source>
</evidence>
<proteinExistence type="predicted"/>
<sequence>MRPSKLLQTDRRITATSSKATATISQARLDALDQDELGVDLSELMATLKATVRGITNFGSDVSDIKDGAQRVLRLIPRIDQARKSLLASAPSQKSADLQQINLLALRAGSRLSSVPLLLFTITDPDSAHTHFLLRRSMKAILKNPADANIIRKEYRHIRESLKIITSGMYDCGQ</sequence>
<accession>A0A0L6UJJ2</accession>
<name>A0A0L6UJJ2_9BASI</name>
<evidence type="ECO:0000313" key="2">
    <source>
        <dbReference type="Proteomes" id="UP000037035"/>
    </source>
</evidence>
<dbReference type="VEuPathDB" id="FungiDB:VP01_5g7"/>
<dbReference type="Proteomes" id="UP000037035">
    <property type="component" value="Unassembled WGS sequence"/>
</dbReference>
<organism evidence="1 2">
    <name type="scientific">Puccinia sorghi</name>
    <dbReference type="NCBI Taxonomy" id="27349"/>
    <lineage>
        <taxon>Eukaryota</taxon>
        <taxon>Fungi</taxon>
        <taxon>Dikarya</taxon>
        <taxon>Basidiomycota</taxon>
        <taxon>Pucciniomycotina</taxon>
        <taxon>Pucciniomycetes</taxon>
        <taxon>Pucciniales</taxon>
        <taxon>Pucciniaceae</taxon>
        <taxon>Puccinia</taxon>
    </lineage>
</organism>
<protein>
    <submittedName>
        <fullName evidence="1">Uncharacterized protein</fullName>
    </submittedName>
</protein>
<comment type="caution">
    <text evidence="1">The sequence shown here is derived from an EMBL/GenBank/DDBJ whole genome shotgun (WGS) entry which is preliminary data.</text>
</comment>
<keyword evidence="2" id="KW-1185">Reference proteome</keyword>